<name>A0A1I6GYI2_9GAMM</name>
<dbReference type="STRING" id="650891.SAMN05216203_0611"/>
<feature type="region of interest" description="Disordered" evidence="1">
    <location>
        <begin position="1"/>
        <end position="38"/>
    </location>
</feature>
<reference evidence="3" key="1">
    <citation type="submission" date="2016-10" db="EMBL/GenBank/DDBJ databases">
        <authorList>
            <person name="Varghese N."/>
            <person name="Submissions S."/>
        </authorList>
    </citation>
    <scope>NUCLEOTIDE SEQUENCE [LARGE SCALE GENOMIC DNA]</scope>
    <source>
        <strain evidence="3">CGMCC 1.9167</strain>
    </source>
</reference>
<dbReference type="AlphaFoldDB" id="A0A1I6GYI2"/>
<accession>A0A1I6GYI2</accession>
<organism evidence="2 3">
    <name type="scientific">Marinobacter daqiaonensis</name>
    <dbReference type="NCBI Taxonomy" id="650891"/>
    <lineage>
        <taxon>Bacteria</taxon>
        <taxon>Pseudomonadati</taxon>
        <taxon>Pseudomonadota</taxon>
        <taxon>Gammaproteobacteria</taxon>
        <taxon>Pseudomonadales</taxon>
        <taxon>Marinobacteraceae</taxon>
        <taxon>Marinobacter</taxon>
    </lineage>
</organism>
<protein>
    <submittedName>
        <fullName evidence="2">Uncharacterized protein</fullName>
    </submittedName>
</protein>
<dbReference type="Proteomes" id="UP000198644">
    <property type="component" value="Unassembled WGS sequence"/>
</dbReference>
<gene>
    <name evidence="2" type="ORF">SAMN05216203_0611</name>
</gene>
<feature type="compositionally biased region" description="Polar residues" evidence="1">
    <location>
        <begin position="27"/>
        <end position="38"/>
    </location>
</feature>
<dbReference type="EMBL" id="FOYW01000001">
    <property type="protein sequence ID" value="SFR47324.1"/>
    <property type="molecule type" value="Genomic_DNA"/>
</dbReference>
<sequence>MGGKLKALGVSNTEQRQENRTRYPRTGMQNTSSMSHCW</sequence>
<proteinExistence type="predicted"/>
<keyword evidence="3" id="KW-1185">Reference proteome</keyword>
<evidence type="ECO:0000313" key="2">
    <source>
        <dbReference type="EMBL" id="SFR47324.1"/>
    </source>
</evidence>
<evidence type="ECO:0000313" key="3">
    <source>
        <dbReference type="Proteomes" id="UP000198644"/>
    </source>
</evidence>
<evidence type="ECO:0000256" key="1">
    <source>
        <dbReference type="SAM" id="MobiDB-lite"/>
    </source>
</evidence>